<accession>A0AAV5EVA0</accession>
<dbReference type="PANTHER" id="PTHR11440">
    <property type="entry name" value="LECITHIN-CHOLESTEROL ACYLTRANSFERASE-RELATED"/>
    <property type="match status" value="1"/>
</dbReference>
<proteinExistence type="predicted"/>
<dbReference type="InterPro" id="IPR003386">
    <property type="entry name" value="LACT/PDAT_acylTrfase"/>
</dbReference>
<sequence length="563" mass="63921">MAILEDLIRAIELWLRVAKEQVPLVDPTLDPVLLVPGIAGSILEAVDDAGNKERVWVRILAAEHEFRDKLWSKFDASTGKTVSVNKKTSIVVPEDQYGLYAIDTLDPDMIIGDDTVYYYHDMIVEMIKWGYQEGKTLFGFGYDFRQSNRLSETLDRFSKKLESVYKASGGKKINLITHSMGGLLVKCFVSLHSDVFEKYVKSWIAIAAPFQGAPGYINTSLLNGMSFVEGWESKFFISKWSMQQLVCLIHSSNTLDVFMWLSLRRKEILIFFSAQLLECPSIYELLANSNFHWKDTPLLQIWREKLDDNGKKNALLESYEPAEAIQMIEEALSKHEIISNGMHIPLPLNGDILKWAKETHDIICKTKLPESVKFYNIYGIDYDTPHTVCYGSEHHPISNISHLLHAQGKYVYVDGDGSVPTESAKADGLNAIARVGVAADHRGIICNHQVFRIVQHWLHAGEPDPFYDPLTDYVILPTILEFEKYCEKHGYRKSVWEDWEIISPKDKEIIRSAELPPMVSMLSASREGKERSREEVQAAVIVHPEKKGRQHVEVRAVGVSHGA</sequence>
<dbReference type="InterPro" id="IPR029058">
    <property type="entry name" value="AB_hydrolase_fold"/>
</dbReference>
<evidence type="ECO:0000313" key="2">
    <source>
        <dbReference type="Proteomes" id="UP001054889"/>
    </source>
</evidence>
<dbReference type="SUPFAM" id="SSF53474">
    <property type="entry name" value="alpha/beta-Hydrolases"/>
    <property type="match status" value="1"/>
</dbReference>
<evidence type="ECO:0000313" key="1">
    <source>
        <dbReference type="EMBL" id="GJN26457.1"/>
    </source>
</evidence>
<dbReference type="Pfam" id="PF02450">
    <property type="entry name" value="LCAT"/>
    <property type="match status" value="1"/>
</dbReference>
<dbReference type="GO" id="GO:0006629">
    <property type="term" value="P:lipid metabolic process"/>
    <property type="evidence" value="ECO:0007669"/>
    <property type="project" value="InterPro"/>
</dbReference>
<organism evidence="1 2">
    <name type="scientific">Eleusine coracana subsp. coracana</name>
    <dbReference type="NCBI Taxonomy" id="191504"/>
    <lineage>
        <taxon>Eukaryota</taxon>
        <taxon>Viridiplantae</taxon>
        <taxon>Streptophyta</taxon>
        <taxon>Embryophyta</taxon>
        <taxon>Tracheophyta</taxon>
        <taxon>Spermatophyta</taxon>
        <taxon>Magnoliopsida</taxon>
        <taxon>Liliopsida</taxon>
        <taxon>Poales</taxon>
        <taxon>Poaceae</taxon>
        <taxon>PACMAD clade</taxon>
        <taxon>Chloridoideae</taxon>
        <taxon>Cynodonteae</taxon>
        <taxon>Eleusininae</taxon>
        <taxon>Eleusine</taxon>
    </lineage>
</organism>
<protein>
    <submittedName>
        <fullName evidence="1">Uncharacterized protein</fullName>
    </submittedName>
</protein>
<dbReference type="GO" id="GO:0008374">
    <property type="term" value="F:O-acyltransferase activity"/>
    <property type="evidence" value="ECO:0007669"/>
    <property type="project" value="InterPro"/>
</dbReference>
<name>A0AAV5EVA0_ELECO</name>
<dbReference type="Gene3D" id="3.40.50.1820">
    <property type="entry name" value="alpha/beta hydrolase"/>
    <property type="match status" value="1"/>
</dbReference>
<dbReference type="AlphaFoldDB" id="A0AAV5EVA0"/>
<reference evidence="1" key="1">
    <citation type="journal article" date="2018" name="DNA Res.">
        <title>Multiple hybrid de novo genome assembly of finger millet, an orphan allotetraploid crop.</title>
        <authorList>
            <person name="Hatakeyama M."/>
            <person name="Aluri S."/>
            <person name="Balachadran M.T."/>
            <person name="Sivarajan S.R."/>
            <person name="Patrignani A."/>
            <person name="Gruter S."/>
            <person name="Poveda L."/>
            <person name="Shimizu-Inatsugi R."/>
            <person name="Baeten J."/>
            <person name="Francoijs K.J."/>
            <person name="Nataraja K.N."/>
            <person name="Reddy Y.A.N."/>
            <person name="Phadnis S."/>
            <person name="Ravikumar R.L."/>
            <person name="Schlapbach R."/>
            <person name="Sreeman S.M."/>
            <person name="Shimizu K.K."/>
        </authorList>
    </citation>
    <scope>NUCLEOTIDE SEQUENCE</scope>
</reference>
<comment type="caution">
    <text evidence="1">The sequence shown here is derived from an EMBL/GenBank/DDBJ whole genome shotgun (WGS) entry which is preliminary data.</text>
</comment>
<dbReference type="Proteomes" id="UP001054889">
    <property type="component" value="Unassembled WGS sequence"/>
</dbReference>
<gene>
    <name evidence="1" type="primary">gb14388</name>
    <name evidence="1" type="ORF">PR202_gb14388</name>
</gene>
<dbReference type="EMBL" id="BQKI01000079">
    <property type="protein sequence ID" value="GJN26457.1"/>
    <property type="molecule type" value="Genomic_DNA"/>
</dbReference>
<keyword evidence="2" id="KW-1185">Reference proteome</keyword>
<reference evidence="1" key="2">
    <citation type="submission" date="2021-12" db="EMBL/GenBank/DDBJ databases">
        <title>Resequencing data analysis of finger millet.</title>
        <authorList>
            <person name="Hatakeyama M."/>
            <person name="Aluri S."/>
            <person name="Balachadran M.T."/>
            <person name="Sivarajan S.R."/>
            <person name="Poveda L."/>
            <person name="Shimizu-Inatsugi R."/>
            <person name="Schlapbach R."/>
            <person name="Sreeman S.M."/>
            <person name="Shimizu K.K."/>
        </authorList>
    </citation>
    <scope>NUCLEOTIDE SEQUENCE</scope>
</reference>